<name>A0A8S3TT25_MYTED</name>
<evidence type="ECO:0000313" key="2">
    <source>
        <dbReference type="Proteomes" id="UP000683360"/>
    </source>
</evidence>
<protein>
    <submittedName>
        <fullName evidence="1">Uncharacterized protein</fullName>
    </submittedName>
</protein>
<comment type="caution">
    <text evidence="1">The sequence shown here is derived from an EMBL/GenBank/DDBJ whole genome shotgun (WGS) entry which is preliminary data.</text>
</comment>
<dbReference type="EMBL" id="CAJPWZ010002160">
    <property type="protein sequence ID" value="CAG2231874.1"/>
    <property type="molecule type" value="Genomic_DNA"/>
</dbReference>
<keyword evidence="2" id="KW-1185">Reference proteome</keyword>
<accession>A0A8S3TT25</accession>
<gene>
    <name evidence="1" type="ORF">MEDL_44675</name>
</gene>
<organism evidence="1 2">
    <name type="scientific">Mytilus edulis</name>
    <name type="common">Blue mussel</name>
    <dbReference type="NCBI Taxonomy" id="6550"/>
    <lineage>
        <taxon>Eukaryota</taxon>
        <taxon>Metazoa</taxon>
        <taxon>Spiralia</taxon>
        <taxon>Lophotrochozoa</taxon>
        <taxon>Mollusca</taxon>
        <taxon>Bivalvia</taxon>
        <taxon>Autobranchia</taxon>
        <taxon>Pteriomorphia</taxon>
        <taxon>Mytilida</taxon>
        <taxon>Mytiloidea</taxon>
        <taxon>Mytilidae</taxon>
        <taxon>Mytilinae</taxon>
        <taxon>Mytilus</taxon>
    </lineage>
</organism>
<dbReference type="Proteomes" id="UP000683360">
    <property type="component" value="Unassembled WGS sequence"/>
</dbReference>
<evidence type="ECO:0000313" key="1">
    <source>
        <dbReference type="EMBL" id="CAG2231874.1"/>
    </source>
</evidence>
<dbReference type="AlphaFoldDB" id="A0A8S3TT25"/>
<reference evidence="1" key="1">
    <citation type="submission" date="2021-03" db="EMBL/GenBank/DDBJ databases">
        <authorList>
            <person name="Bekaert M."/>
        </authorList>
    </citation>
    <scope>NUCLEOTIDE SEQUENCE</scope>
</reference>
<proteinExistence type="predicted"/>
<sequence>MTPPKESDRLKILEYIGLLVLWEAIDMVTDWVLYTDVKSIEPGLVYGPPDDTLVPEFRILIEAEIQSKFIVIKSTGKDPFPKFSECFHLLDNEIKIITPCSNFFTTFYTFALRFEFRERDIPSLLLGDVNYNWKTDINGNCSQNIGNETYIPSVHYYRSKSNVDTSHHLNWDKRGIRFFNNDDLIDVRYIWKTSFSSCQSNGRSSPHLDNGIRLNCA</sequence>